<keyword evidence="5" id="KW-0964">Secreted</keyword>
<dbReference type="PANTHER" id="PTHR12253">
    <property type="entry name" value="RH14732P"/>
    <property type="match status" value="1"/>
</dbReference>
<dbReference type="GO" id="GO:0006644">
    <property type="term" value="P:phospholipid metabolic process"/>
    <property type="evidence" value="ECO:0007669"/>
    <property type="project" value="InterPro"/>
</dbReference>
<evidence type="ECO:0000256" key="2">
    <source>
        <dbReference type="ARBA" id="ARBA00001913"/>
    </source>
</evidence>
<dbReference type="SMR" id="A0A1L4BJ44"/>
<comment type="cofactor">
    <cofactor evidence="2">
        <name>Ca(2+)</name>
        <dbReference type="ChEBI" id="CHEBI:29108"/>
    </cofactor>
</comment>
<accession>A0A1L4BJ44</accession>
<keyword evidence="11" id="KW-0865">Zymogen</keyword>
<evidence type="ECO:0000256" key="3">
    <source>
        <dbReference type="ARBA" id="ARBA00004613"/>
    </source>
</evidence>
<evidence type="ECO:0000256" key="11">
    <source>
        <dbReference type="ARBA" id="ARBA00023145"/>
    </source>
</evidence>
<dbReference type="Gene3D" id="1.20.90.10">
    <property type="entry name" value="Phospholipase A2 domain"/>
    <property type="match status" value="1"/>
</dbReference>
<protein>
    <submittedName>
        <fullName evidence="14">Venom toxin</fullName>
    </submittedName>
</protein>
<sequence>MEFVFLIVFATVISTSYTHVVRRELYLSFEPVPGQRDSWPAWRAAVVSNDARSKRGKTFSDCRMLNSMEDIARETNELTGITTKRISKEQMDVLQTRCSGLDEGRWFGTKWCGPGNSAKNYSDLGTLVEADVCCRDHDHCDNIASQETKYGLKNKRPFTILNCVCDEAFDKCLTDAYEKVKKKGIQDIKEFYFDTYKPKCYVLTCDKRRSEKKLECENPIAILKDSYKS</sequence>
<keyword evidence="10" id="KW-0443">Lipid metabolism</keyword>
<dbReference type="GO" id="GO:0016042">
    <property type="term" value="P:lipid catabolic process"/>
    <property type="evidence" value="ECO:0007669"/>
    <property type="project" value="UniProtKB-KW"/>
</dbReference>
<organism evidence="14">
    <name type="scientific">Hemiscorpius lepturus</name>
    <name type="common">Scorpion</name>
    <dbReference type="NCBI Taxonomy" id="520031"/>
    <lineage>
        <taxon>Eukaryota</taxon>
        <taxon>Metazoa</taxon>
        <taxon>Ecdysozoa</taxon>
        <taxon>Arthropoda</taxon>
        <taxon>Chelicerata</taxon>
        <taxon>Arachnida</taxon>
        <taxon>Scorpiones</taxon>
        <taxon>Iurida</taxon>
        <taxon>Scorpionoidea</taxon>
        <taxon>Hemiscorpiidae</taxon>
    </lineage>
</organism>
<dbReference type="InterPro" id="IPR016090">
    <property type="entry name" value="PLA2-like_dom"/>
</dbReference>
<feature type="domain" description="Phospholipase A2-like central" evidence="13">
    <location>
        <begin position="108"/>
        <end position="202"/>
    </location>
</feature>
<comment type="similarity">
    <text evidence="4">Belongs to the phospholipase A2 family. Group III subfamily.</text>
</comment>
<evidence type="ECO:0000256" key="6">
    <source>
        <dbReference type="ARBA" id="ARBA00022723"/>
    </source>
</evidence>
<dbReference type="SUPFAM" id="SSF48619">
    <property type="entry name" value="Phospholipase A2, PLA2"/>
    <property type="match status" value="1"/>
</dbReference>
<feature type="chain" id="PRO_5012318025" evidence="12">
    <location>
        <begin position="19"/>
        <end position="229"/>
    </location>
</feature>
<comment type="subcellular location">
    <subcellularLocation>
        <location evidence="3">Secreted</location>
    </subcellularLocation>
</comment>
<keyword evidence="8" id="KW-0106">Calcium</keyword>
<dbReference type="Pfam" id="PF05826">
    <property type="entry name" value="Phospholip_A2_2"/>
    <property type="match status" value="1"/>
</dbReference>
<comment type="catalytic activity">
    <reaction evidence="1">
        <text>a 1,2-diacyl-sn-glycero-3-phosphocholine + H2O = a 1-acyl-sn-glycero-3-phosphocholine + a fatty acid + H(+)</text>
        <dbReference type="Rhea" id="RHEA:15801"/>
        <dbReference type="ChEBI" id="CHEBI:15377"/>
        <dbReference type="ChEBI" id="CHEBI:15378"/>
        <dbReference type="ChEBI" id="CHEBI:28868"/>
        <dbReference type="ChEBI" id="CHEBI:57643"/>
        <dbReference type="ChEBI" id="CHEBI:58168"/>
        <dbReference type="EC" id="3.1.1.4"/>
    </reaction>
</comment>
<name>A0A1L4BJ44_HEMLE</name>
<evidence type="ECO:0000256" key="4">
    <source>
        <dbReference type="ARBA" id="ARBA00009659"/>
    </source>
</evidence>
<proteinExistence type="evidence at transcript level"/>
<reference evidence="14" key="1">
    <citation type="journal article" date="2016" name="Toxicon">
        <title>The first report on transcriptome analysis of the venom gland of Iranian scorpion, Hemiscorpius lepturus.</title>
        <authorList>
            <person name="Kazemi-Lomedasht F."/>
            <person name="Khalaj V."/>
            <person name="Bagheri K.P."/>
            <person name="Behdani M."/>
            <person name="Shahbazzadeh D."/>
        </authorList>
    </citation>
    <scope>NUCLEOTIDE SEQUENCE</scope>
    <source>
        <strain evidence="14">HLlipin-1</strain>
        <tissue evidence="14">Venom gland</tissue>
    </source>
</reference>
<dbReference type="GO" id="GO:0046872">
    <property type="term" value="F:metal ion binding"/>
    <property type="evidence" value="ECO:0007669"/>
    <property type="project" value="UniProtKB-KW"/>
</dbReference>
<evidence type="ECO:0000256" key="10">
    <source>
        <dbReference type="ARBA" id="ARBA00023098"/>
    </source>
</evidence>
<evidence type="ECO:0000256" key="1">
    <source>
        <dbReference type="ARBA" id="ARBA00001604"/>
    </source>
</evidence>
<keyword evidence="7" id="KW-0378">Hydrolase</keyword>
<evidence type="ECO:0000256" key="12">
    <source>
        <dbReference type="SAM" id="SignalP"/>
    </source>
</evidence>
<feature type="signal peptide" evidence="12">
    <location>
        <begin position="1"/>
        <end position="18"/>
    </location>
</feature>
<evidence type="ECO:0000256" key="7">
    <source>
        <dbReference type="ARBA" id="ARBA00022801"/>
    </source>
</evidence>
<dbReference type="PROSITE" id="PS00118">
    <property type="entry name" value="PA2_HIS"/>
    <property type="match status" value="1"/>
</dbReference>
<dbReference type="InterPro" id="IPR036444">
    <property type="entry name" value="PLipase_A2_dom_sf"/>
</dbReference>
<evidence type="ECO:0000313" key="14">
    <source>
        <dbReference type="EMBL" id="API81336.1"/>
    </source>
</evidence>
<evidence type="ECO:0000259" key="13">
    <source>
        <dbReference type="Pfam" id="PF05826"/>
    </source>
</evidence>
<evidence type="ECO:0000256" key="5">
    <source>
        <dbReference type="ARBA" id="ARBA00022525"/>
    </source>
</evidence>
<keyword evidence="12" id="KW-0732">Signal</keyword>
<dbReference type="GO" id="GO:0004623">
    <property type="term" value="F:phospholipase A2 activity"/>
    <property type="evidence" value="ECO:0007669"/>
    <property type="project" value="UniProtKB-EC"/>
</dbReference>
<dbReference type="AlphaFoldDB" id="A0A1L4BJ44"/>
<evidence type="ECO:0000256" key="8">
    <source>
        <dbReference type="ARBA" id="ARBA00022837"/>
    </source>
</evidence>
<dbReference type="InterPro" id="IPR033113">
    <property type="entry name" value="PLA2_histidine"/>
</dbReference>
<evidence type="ECO:0000256" key="9">
    <source>
        <dbReference type="ARBA" id="ARBA00022963"/>
    </source>
</evidence>
<keyword evidence="6" id="KW-0479">Metal-binding</keyword>
<dbReference type="GO" id="GO:0005576">
    <property type="term" value="C:extracellular region"/>
    <property type="evidence" value="ECO:0007669"/>
    <property type="project" value="UniProtKB-SubCell"/>
</dbReference>
<dbReference type="EMBL" id="KX924473">
    <property type="protein sequence ID" value="API81336.1"/>
    <property type="molecule type" value="mRNA"/>
</dbReference>
<dbReference type="GO" id="GO:0050482">
    <property type="term" value="P:arachidonate secretion"/>
    <property type="evidence" value="ECO:0007669"/>
    <property type="project" value="InterPro"/>
</dbReference>
<keyword evidence="9" id="KW-0442">Lipid degradation</keyword>